<keyword evidence="1" id="KW-0812">Transmembrane</keyword>
<name>D8TXE2_VOLCA</name>
<dbReference type="GeneID" id="9615259"/>
<evidence type="ECO:0000313" key="2">
    <source>
        <dbReference type="EMBL" id="EFJ47994.1"/>
    </source>
</evidence>
<dbReference type="AlphaFoldDB" id="D8TXE2"/>
<keyword evidence="3" id="KW-1185">Reference proteome</keyword>
<protein>
    <submittedName>
        <fullName evidence="2">Uncharacterized protein</fullName>
    </submittedName>
</protein>
<dbReference type="InParanoid" id="D8TXE2"/>
<gene>
    <name evidence="2" type="ORF">VOLCADRAFT_91560</name>
</gene>
<feature type="transmembrane region" description="Helical" evidence="1">
    <location>
        <begin position="31"/>
        <end position="52"/>
    </location>
</feature>
<proteinExistence type="predicted"/>
<evidence type="ECO:0000313" key="3">
    <source>
        <dbReference type="Proteomes" id="UP000001058"/>
    </source>
</evidence>
<dbReference type="KEGG" id="vcn:VOLCADRAFT_91560"/>
<evidence type="ECO:0000256" key="1">
    <source>
        <dbReference type="SAM" id="Phobius"/>
    </source>
</evidence>
<dbReference type="Proteomes" id="UP000001058">
    <property type="component" value="Unassembled WGS sequence"/>
</dbReference>
<keyword evidence="1" id="KW-1133">Transmembrane helix</keyword>
<dbReference type="EMBL" id="GL378342">
    <property type="protein sequence ID" value="EFJ47994.1"/>
    <property type="molecule type" value="Genomic_DNA"/>
</dbReference>
<keyword evidence="1" id="KW-0472">Membrane</keyword>
<reference evidence="2 3" key="1">
    <citation type="journal article" date="2010" name="Science">
        <title>Genomic analysis of organismal complexity in the multicellular green alga Volvox carteri.</title>
        <authorList>
            <person name="Prochnik S.E."/>
            <person name="Umen J."/>
            <person name="Nedelcu A.M."/>
            <person name="Hallmann A."/>
            <person name="Miller S.M."/>
            <person name="Nishii I."/>
            <person name="Ferris P."/>
            <person name="Kuo A."/>
            <person name="Mitros T."/>
            <person name="Fritz-Laylin L.K."/>
            <person name="Hellsten U."/>
            <person name="Chapman J."/>
            <person name="Simakov O."/>
            <person name="Rensing S.A."/>
            <person name="Terry A."/>
            <person name="Pangilinan J."/>
            <person name="Kapitonov V."/>
            <person name="Jurka J."/>
            <person name="Salamov A."/>
            <person name="Shapiro H."/>
            <person name="Schmutz J."/>
            <person name="Grimwood J."/>
            <person name="Lindquist E."/>
            <person name="Lucas S."/>
            <person name="Grigoriev I.V."/>
            <person name="Schmitt R."/>
            <person name="Kirk D."/>
            <person name="Rokhsar D.S."/>
        </authorList>
    </citation>
    <scope>NUCLEOTIDE SEQUENCE [LARGE SCALE GENOMIC DNA]</scope>
    <source>
        <strain evidence="3">f. Nagariensis / Eve</strain>
    </source>
</reference>
<dbReference type="RefSeq" id="XP_002951100.1">
    <property type="nucleotide sequence ID" value="XM_002951054.1"/>
</dbReference>
<accession>D8TXE2</accession>
<organism evidence="3">
    <name type="scientific">Volvox carteri f. nagariensis</name>
    <dbReference type="NCBI Taxonomy" id="3068"/>
    <lineage>
        <taxon>Eukaryota</taxon>
        <taxon>Viridiplantae</taxon>
        <taxon>Chlorophyta</taxon>
        <taxon>core chlorophytes</taxon>
        <taxon>Chlorophyceae</taxon>
        <taxon>CS clade</taxon>
        <taxon>Chlamydomonadales</taxon>
        <taxon>Volvocaceae</taxon>
        <taxon>Volvox</taxon>
    </lineage>
</organism>
<sequence length="147" mass="15365">MTPGTGGRCAAITLVTFGGLAAGTGAGAARAALSITFAVIAACLFSSFFFVFAGSLECVFFTVPGHGFPLGCVPGQSKPVCAGIGRFYIPTAMYCKILEGLLSRRHTKKEVSCIFMSSVSTDKLEYHVLLRTPDPCYLLASPMAALP</sequence>